<gene>
    <name evidence="1" type="ORF">A4U43_C03F2630</name>
</gene>
<evidence type="ECO:0000313" key="2">
    <source>
        <dbReference type="Proteomes" id="UP000243459"/>
    </source>
</evidence>
<dbReference type="Proteomes" id="UP000243459">
    <property type="component" value="Chromosome 3"/>
</dbReference>
<accession>A0A5P1F6S8</accession>
<name>A0A5P1F6S8_ASPOF</name>
<protein>
    <submittedName>
        <fullName evidence="1">Uncharacterized protein</fullName>
    </submittedName>
</protein>
<proteinExistence type="predicted"/>
<dbReference type="EMBL" id="CM007383">
    <property type="protein sequence ID" value="ONK74086.1"/>
    <property type="molecule type" value="Genomic_DNA"/>
</dbReference>
<organism evidence="1 2">
    <name type="scientific">Asparagus officinalis</name>
    <name type="common">Garden asparagus</name>
    <dbReference type="NCBI Taxonomy" id="4686"/>
    <lineage>
        <taxon>Eukaryota</taxon>
        <taxon>Viridiplantae</taxon>
        <taxon>Streptophyta</taxon>
        <taxon>Embryophyta</taxon>
        <taxon>Tracheophyta</taxon>
        <taxon>Spermatophyta</taxon>
        <taxon>Magnoliopsida</taxon>
        <taxon>Liliopsida</taxon>
        <taxon>Asparagales</taxon>
        <taxon>Asparagaceae</taxon>
        <taxon>Asparagoideae</taxon>
        <taxon>Asparagus</taxon>
    </lineage>
</organism>
<dbReference type="Gramene" id="ONK74086">
    <property type="protein sequence ID" value="ONK74086"/>
    <property type="gene ID" value="A4U43_C03F2630"/>
</dbReference>
<dbReference type="AlphaFoldDB" id="A0A5P1F6S8"/>
<dbReference type="Pfam" id="PF03140">
    <property type="entry name" value="DUF247"/>
    <property type="match status" value="1"/>
</dbReference>
<keyword evidence="2" id="KW-1185">Reference proteome</keyword>
<evidence type="ECO:0000313" key="1">
    <source>
        <dbReference type="EMBL" id="ONK74086.1"/>
    </source>
</evidence>
<dbReference type="PANTHER" id="PTHR31170">
    <property type="entry name" value="BNAC04G53230D PROTEIN"/>
    <property type="match status" value="1"/>
</dbReference>
<reference evidence="2" key="1">
    <citation type="journal article" date="2017" name="Nat. Commun.">
        <title>The asparagus genome sheds light on the origin and evolution of a young Y chromosome.</title>
        <authorList>
            <person name="Harkess A."/>
            <person name="Zhou J."/>
            <person name="Xu C."/>
            <person name="Bowers J.E."/>
            <person name="Van der Hulst R."/>
            <person name="Ayyampalayam S."/>
            <person name="Mercati F."/>
            <person name="Riccardi P."/>
            <person name="McKain M.R."/>
            <person name="Kakrana A."/>
            <person name="Tang H."/>
            <person name="Ray J."/>
            <person name="Groenendijk J."/>
            <person name="Arikit S."/>
            <person name="Mathioni S.M."/>
            <person name="Nakano M."/>
            <person name="Shan H."/>
            <person name="Telgmann-Rauber A."/>
            <person name="Kanno A."/>
            <person name="Yue Z."/>
            <person name="Chen H."/>
            <person name="Li W."/>
            <person name="Chen Y."/>
            <person name="Xu X."/>
            <person name="Zhang Y."/>
            <person name="Luo S."/>
            <person name="Chen H."/>
            <person name="Gao J."/>
            <person name="Mao Z."/>
            <person name="Pires J.C."/>
            <person name="Luo M."/>
            <person name="Kudrna D."/>
            <person name="Wing R.A."/>
            <person name="Meyers B.C."/>
            <person name="Yi K."/>
            <person name="Kong H."/>
            <person name="Lavrijsen P."/>
            <person name="Sunseri F."/>
            <person name="Falavigna A."/>
            <person name="Ye Y."/>
            <person name="Leebens-Mack J.H."/>
            <person name="Chen G."/>
        </authorList>
    </citation>
    <scope>NUCLEOTIDE SEQUENCE [LARGE SCALE GENOMIC DNA]</scope>
    <source>
        <strain evidence="2">cv. DH0086</strain>
    </source>
</reference>
<sequence>MRELNDKAYTSQLISLGPYHYGKAHLTPMECNKHAALIHYLEWANKTLGKVRESMRPQIQDLMDAYDSLEEPWTDKDRFLDLMILDGCFFLKMMVWGNAELWRRYMNHGLWMDMRRIENQLSPLFLVILIEIGSHEVEDFKNFIRNCDEIPDTELKTIRGKGRHLLDISKRKMTAEGNCIHDHDSTVRTATELFQAGVSFKQADSIISFTNGVLKLPHLCCHSNTKNMFLNYTAYEHIHKGTDSAATIHVSPPELVIVPHHHFKKEASVKDHQIQEPVLVRPRLFQAIVRVHEVQDLRPHGLPHFAESLIGPLKVVDESRVLVALHGLEAGLVVVVRPKIDELGCVGLVVELSHDVRHPVDAMLLSFLYLGLRVNTLELFKVDDLLLFS</sequence>
<dbReference type="PANTHER" id="PTHR31170:SF18">
    <property type="entry name" value="(WILD MALAYSIAN BANANA) HYPOTHETICAL PROTEIN"/>
    <property type="match status" value="1"/>
</dbReference>
<dbReference type="InterPro" id="IPR004158">
    <property type="entry name" value="DUF247_pln"/>
</dbReference>